<dbReference type="InterPro" id="IPR024453">
    <property type="entry name" value="Peptidase_C92"/>
</dbReference>
<name>A0A5J4PKK3_9ZZZZ</name>
<gene>
    <name evidence="1" type="ORF">EZS27_039091</name>
</gene>
<dbReference type="Gene3D" id="3.90.1720.10">
    <property type="entry name" value="endopeptidase domain like (from Nostoc punctiforme)"/>
    <property type="match status" value="1"/>
</dbReference>
<dbReference type="SUPFAM" id="SSF54001">
    <property type="entry name" value="Cysteine proteinases"/>
    <property type="match status" value="1"/>
</dbReference>
<protein>
    <recommendedName>
        <fullName evidence="2">Permuted papain-like amidase YaeF/Yiix C92 family enzyme</fullName>
    </recommendedName>
</protein>
<evidence type="ECO:0000313" key="1">
    <source>
        <dbReference type="EMBL" id="KAA6309410.1"/>
    </source>
</evidence>
<comment type="caution">
    <text evidence="1">The sequence shown here is derived from an EMBL/GenBank/DDBJ whole genome shotgun (WGS) entry which is preliminary data.</text>
</comment>
<dbReference type="InterPro" id="IPR038765">
    <property type="entry name" value="Papain-like_cys_pep_sf"/>
</dbReference>
<evidence type="ECO:0008006" key="2">
    <source>
        <dbReference type="Google" id="ProtNLM"/>
    </source>
</evidence>
<proteinExistence type="predicted"/>
<dbReference type="AlphaFoldDB" id="A0A5J4PKK3"/>
<reference evidence="1" key="1">
    <citation type="submission" date="2019-03" db="EMBL/GenBank/DDBJ databases">
        <title>Single cell metagenomics reveals metabolic interactions within the superorganism composed of flagellate Streblomastix strix and complex community of Bacteroidetes bacteria on its surface.</title>
        <authorList>
            <person name="Treitli S.C."/>
            <person name="Kolisko M."/>
            <person name="Husnik F."/>
            <person name="Keeling P."/>
            <person name="Hampl V."/>
        </authorList>
    </citation>
    <scope>NUCLEOTIDE SEQUENCE</scope>
    <source>
        <strain evidence="1">STM</strain>
    </source>
</reference>
<dbReference type="EMBL" id="SNRY01007961">
    <property type="protein sequence ID" value="KAA6309410.1"/>
    <property type="molecule type" value="Genomic_DNA"/>
</dbReference>
<dbReference type="PROSITE" id="PS51257">
    <property type="entry name" value="PROKAR_LIPOPROTEIN"/>
    <property type="match status" value="1"/>
</dbReference>
<dbReference type="Pfam" id="PF05708">
    <property type="entry name" value="Peptidase_C92"/>
    <property type="match status" value="1"/>
</dbReference>
<organism evidence="1">
    <name type="scientific">termite gut metagenome</name>
    <dbReference type="NCBI Taxonomy" id="433724"/>
    <lineage>
        <taxon>unclassified sequences</taxon>
        <taxon>metagenomes</taxon>
        <taxon>organismal metagenomes</taxon>
    </lineage>
</organism>
<sequence>MKAIKRKLFLLFQFPFLLITIGCNNKKDTHSLALPDSLFCEGDIVFRRGTGLISQMILTTDKRGNYSHVGILVKDENQWKIVHAVPGEPNFKGDPDRVKMEDIEGFFSWEKAKTGIVMRMKDNETGNVRAAKNAIRLFHLNILFDHKYNLQDSSKMYCTELVDYVFKQEGIDLTEGRRTQINVPGLNGTYILPNDILQNKQLCLIYYY</sequence>
<accession>A0A5J4PKK3</accession>